<evidence type="ECO:0000313" key="2">
    <source>
        <dbReference type="EMBL" id="KAK3268181.1"/>
    </source>
</evidence>
<evidence type="ECO:0000259" key="1">
    <source>
        <dbReference type="PROSITE" id="PS51186"/>
    </source>
</evidence>
<dbReference type="EMBL" id="LGRX02011976">
    <property type="protein sequence ID" value="KAK3268181.1"/>
    <property type="molecule type" value="Genomic_DNA"/>
</dbReference>
<dbReference type="InterPro" id="IPR016181">
    <property type="entry name" value="Acyl_CoA_acyltransferase"/>
</dbReference>
<dbReference type="PROSITE" id="PS51186">
    <property type="entry name" value="GNAT"/>
    <property type="match status" value="1"/>
</dbReference>
<dbReference type="PANTHER" id="PTHR47489:SF2">
    <property type="entry name" value="GCN5-RELATED N-ACETYLTRANSFERASE 5, CHLOROPLASTIC"/>
    <property type="match status" value="1"/>
</dbReference>
<dbReference type="GO" id="GO:0016747">
    <property type="term" value="F:acyltransferase activity, transferring groups other than amino-acyl groups"/>
    <property type="evidence" value="ECO:0007669"/>
    <property type="project" value="InterPro"/>
</dbReference>
<reference evidence="2 3" key="1">
    <citation type="journal article" date="2015" name="Genome Biol. Evol.">
        <title>Comparative Genomics of a Bacterivorous Green Alga Reveals Evolutionary Causalities and Consequences of Phago-Mixotrophic Mode of Nutrition.</title>
        <authorList>
            <person name="Burns J.A."/>
            <person name="Paasch A."/>
            <person name="Narechania A."/>
            <person name="Kim E."/>
        </authorList>
    </citation>
    <scope>NUCLEOTIDE SEQUENCE [LARGE SCALE GENOMIC DNA]</scope>
    <source>
        <strain evidence="2 3">PLY_AMNH</strain>
    </source>
</reference>
<dbReference type="PANTHER" id="PTHR47489">
    <property type="entry name" value="ACYL-COA N-ACYLTRANSFERASES (NAT) SUPERFAMILY PROTEIN"/>
    <property type="match status" value="1"/>
</dbReference>
<feature type="domain" description="N-acetyltransferase" evidence="1">
    <location>
        <begin position="1"/>
        <end position="154"/>
    </location>
</feature>
<dbReference type="AlphaFoldDB" id="A0AAE0FY59"/>
<organism evidence="2 3">
    <name type="scientific">Cymbomonas tetramitiformis</name>
    <dbReference type="NCBI Taxonomy" id="36881"/>
    <lineage>
        <taxon>Eukaryota</taxon>
        <taxon>Viridiplantae</taxon>
        <taxon>Chlorophyta</taxon>
        <taxon>Pyramimonadophyceae</taxon>
        <taxon>Pyramimonadales</taxon>
        <taxon>Pyramimonadaceae</taxon>
        <taxon>Cymbomonas</taxon>
    </lineage>
</organism>
<sequence length="166" mass="19019">MRTQTPLDDETPSSDGRYEVLQLETAEKCDIVTNIDDFDPSEICGRQREVVVGVVGLSLNSKTRVRFRSLNPPRDACYLSELAIDPLFRRRGFASTLLRACEEFTLQMGQDAIYLHVQKRKPYLFDFYKRAGYEIRKSDVFGRQQRSLLAKILSVNHSTQSPVSSH</sequence>
<dbReference type="Proteomes" id="UP001190700">
    <property type="component" value="Unassembled WGS sequence"/>
</dbReference>
<comment type="caution">
    <text evidence="2">The sequence shown here is derived from an EMBL/GenBank/DDBJ whole genome shotgun (WGS) entry which is preliminary data.</text>
</comment>
<dbReference type="Pfam" id="PF00583">
    <property type="entry name" value="Acetyltransf_1"/>
    <property type="match status" value="1"/>
</dbReference>
<protein>
    <recommendedName>
        <fullName evidence="1">N-acetyltransferase domain-containing protein</fullName>
    </recommendedName>
</protein>
<name>A0AAE0FY59_9CHLO</name>
<accession>A0AAE0FY59</accession>
<dbReference type="CDD" id="cd04301">
    <property type="entry name" value="NAT_SF"/>
    <property type="match status" value="1"/>
</dbReference>
<gene>
    <name evidence="2" type="ORF">CYMTET_23301</name>
</gene>
<dbReference type="SUPFAM" id="SSF55729">
    <property type="entry name" value="Acyl-CoA N-acyltransferases (Nat)"/>
    <property type="match status" value="1"/>
</dbReference>
<proteinExistence type="predicted"/>
<dbReference type="InterPro" id="IPR000182">
    <property type="entry name" value="GNAT_dom"/>
</dbReference>
<keyword evidence="3" id="KW-1185">Reference proteome</keyword>
<evidence type="ECO:0000313" key="3">
    <source>
        <dbReference type="Proteomes" id="UP001190700"/>
    </source>
</evidence>
<dbReference type="Gene3D" id="3.40.630.30">
    <property type="match status" value="1"/>
</dbReference>